<gene>
    <name evidence="3" type="ORF">HHM13_04810</name>
    <name evidence="2" type="ORF">HHM24_07585</name>
</gene>
<proteinExistence type="predicted"/>
<dbReference type="RefSeq" id="WP_080707422.1">
    <property type="nucleotide sequence ID" value="NZ_CP092858.1"/>
</dbReference>
<dbReference type="EMBL" id="JABBMI010000061">
    <property type="protein sequence ID" value="NMK54583.1"/>
    <property type="molecule type" value="Genomic_DNA"/>
</dbReference>
<keyword evidence="1" id="KW-1133">Transmembrane helix</keyword>
<evidence type="ECO:0000313" key="5">
    <source>
        <dbReference type="Proteomes" id="UP000550736"/>
    </source>
</evidence>
<dbReference type="AlphaFoldDB" id="A0A7X9WAZ1"/>
<name>A0A7X9WAZ1_STACP</name>
<protein>
    <submittedName>
        <fullName evidence="3">Uncharacterized protein</fullName>
    </submittedName>
</protein>
<comment type="caution">
    <text evidence="3">The sequence shown here is derived from an EMBL/GenBank/DDBJ whole genome shotgun (WGS) entry which is preliminary data.</text>
</comment>
<evidence type="ECO:0000313" key="2">
    <source>
        <dbReference type="EMBL" id="NMK54583.1"/>
    </source>
</evidence>
<sequence>MNNLTKYIICLISLIPIEFVCLIVDYKKGISLFYILLVVISIGIGLFIKNYKSYILVLISRLIGTILSVICSHLFINTYASSGYFKPFTAFGYTIFLGIISQILILITIGLIYVFKPRRK</sequence>
<keyword evidence="1" id="KW-0472">Membrane</keyword>
<feature type="transmembrane region" description="Helical" evidence="1">
    <location>
        <begin position="7"/>
        <end position="26"/>
    </location>
</feature>
<reference evidence="4 5" key="1">
    <citation type="submission" date="2020-04" db="EMBL/GenBank/DDBJ databases">
        <title>The Epidemiology and Molecular Characteristics of Linezolid-Resistant Staphylococcus capitis in Huashan Hospital, Shanghai.</title>
        <authorList>
            <person name="Ding L."/>
            <person name="Li P."/>
            <person name="Yang Y."/>
            <person name="Lin D."/>
            <person name="Xu X."/>
        </authorList>
    </citation>
    <scope>NUCLEOTIDE SEQUENCE [LARGE SCALE GENOMIC DNA]</scope>
    <source>
        <strain evidence="3 5">12-86</strain>
        <strain evidence="2 4">17-84</strain>
    </source>
</reference>
<organism evidence="3 5">
    <name type="scientific">Staphylococcus capitis</name>
    <dbReference type="NCBI Taxonomy" id="29388"/>
    <lineage>
        <taxon>Bacteria</taxon>
        <taxon>Bacillati</taxon>
        <taxon>Bacillota</taxon>
        <taxon>Bacilli</taxon>
        <taxon>Bacillales</taxon>
        <taxon>Staphylococcaceae</taxon>
        <taxon>Staphylococcus</taxon>
    </lineage>
</organism>
<dbReference type="Proteomes" id="UP000550736">
    <property type="component" value="Unassembled WGS sequence"/>
</dbReference>
<feature type="transmembrane region" description="Helical" evidence="1">
    <location>
        <begin position="55"/>
        <end position="76"/>
    </location>
</feature>
<keyword evidence="4" id="KW-1185">Reference proteome</keyword>
<evidence type="ECO:0000256" key="1">
    <source>
        <dbReference type="SAM" id="Phobius"/>
    </source>
</evidence>
<feature type="transmembrane region" description="Helical" evidence="1">
    <location>
        <begin position="32"/>
        <end position="48"/>
    </location>
</feature>
<evidence type="ECO:0000313" key="3">
    <source>
        <dbReference type="EMBL" id="NMK97412.1"/>
    </source>
</evidence>
<accession>A0A7X9WAZ1</accession>
<keyword evidence="1" id="KW-0812">Transmembrane</keyword>
<dbReference type="Proteomes" id="UP000538955">
    <property type="component" value="Unassembled WGS sequence"/>
</dbReference>
<evidence type="ECO:0000313" key="4">
    <source>
        <dbReference type="Proteomes" id="UP000538955"/>
    </source>
</evidence>
<dbReference type="EMBL" id="JABBLX010000011">
    <property type="protein sequence ID" value="NMK97412.1"/>
    <property type="molecule type" value="Genomic_DNA"/>
</dbReference>
<feature type="transmembrane region" description="Helical" evidence="1">
    <location>
        <begin position="88"/>
        <end position="115"/>
    </location>
</feature>